<feature type="compositionally biased region" description="Basic and acidic residues" evidence="6">
    <location>
        <begin position="165"/>
        <end position="174"/>
    </location>
</feature>
<keyword evidence="9" id="KW-1185">Reference proteome</keyword>
<evidence type="ECO:0000256" key="6">
    <source>
        <dbReference type="SAM" id="MobiDB-lite"/>
    </source>
</evidence>
<dbReference type="Gene3D" id="3.40.50.1980">
    <property type="entry name" value="Nitrogenase molybdenum iron protein domain"/>
    <property type="match status" value="3"/>
</dbReference>
<evidence type="ECO:0000256" key="2">
    <source>
        <dbReference type="ARBA" id="ARBA00022448"/>
    </source>
</evidence>
<evidence type="ECO:0000256" key="3">
    <source>
        <dbReference type="ARBA" id="ARBA00022723"/>
    </source>
</evidence>
<dbReference type="Proteomes" id="UP000013015">
    <property type="component" value="Unassembled WGS sequence"/>
</dbReference>
<evidence type="ECO:0000256" key="4">
    <source>
        <dbReference type="ARBA" id="ARBA00022729"/>
    </source>
</evidence>
<reference evidence="8 9" key="1">
    <citation type="submission" date="2013-03" db="EMBL/GenBank/DDBJ databases">
        <title>Reference genome for the Human Microbiome Project.</title>
        <authorList>
            <person name="Aqrawi P."/>
            <person name="Ayvaz T."/>
            <person name="Bess C."/>
            <person name="Blankenburg K."/>
            <person name="Coyle M."/>
            <person name="Deng J."/>
            <person name="Forbes L."/>
            <person name="Fowler G."/>
            <person name="Francisco L."/>
            <person name="Fu Q."/>
            <person name="Gibbs R."/>
            <person name="Gross S."/>
            <person name="Gubbala S."/>
            <person name="Hale W."/>
            <person name="Hemphill L."/>
            <person name="Highlander S."/>
            <person name="Hirani K."/>
            <person name="Jackson L."/>
            <person name="Jakkamsetti A."/>
            <person name="Javaid M."/>
            <person name="Jayaseelan J.C."/>
            <person name="Jiang H."/>
            <person name="Joshi V."/>
            <person name="Korchina V."/>
            <person name="Kovar C."/>
            <person name="Lara F."/>
            <person name="Lee S."/>
            <person name="Liu Y."/>
            <person name="Mata R."/>
            <person name="Mathew T."/>
            <person name="Munidasa M."/>
            <person name="Muzny D."/>
            <person name="Nazareth L."/>
            <person name="Ngo R."/>
            <person name="Nguyen L."/>
            <person name="Nguyen N."/>
            <person name="Okwuonu G."/>
            <person name="Ongeri F."/>
            <person name="Palculict T."/>
            <person name="Patil S."/>
            <person name="Petrosino J."/>
            <person name="Pham C."/>
            <person name="Pham P."/>
            <person name="Pu L.-L."/>
            <person name="Qin X."/>
            <person name="Qu J."/>
            <person name="Reid J."/>
            <person name="Ross M."/>
            <person name="Ruth R."/>
            <person name="Saada N."/>
            <person name="San Lucas F."/>
            <person name="Santibanez J."/>
            <person name="Shang Y."/>
            <person name="Simmons D."/>
            <person name="Song X.-Z."/>
            <person name="Tang L.-Y."/>
            <person name="Thornton R."/>
            <person name="Warren J."/>
            <person name="Weissenberger G."/>
            <person name="Wilczek-Boney K."/>
            <person name="Worley K."/>
            <person name="Youmans B."/>
            <person name="Zhang J."/>
            <person name="Zhang L."/>
            <person name="Zhao Z."/>
            <person name="Zhou C."/>
            <person name="Zhu D."/>
            <person name="Zhu Y."/>
        </authorList>
    </citation>
    <scope>NUCLEOTIDE SEQUENCE [LARGE SCALE GENOMIC DNA]</scope>
    <source>
        <strain evidence="8 9">F0333</strain>
    </source>
</reference>
<dbReference type="InterPro" id="IPR006129">
    <property type="entry name" value="AdhesinB"/>
</dbReference>
<dbReference type="STRING" id="888050.HMPREF9004_1789"/>
<feature type="compositionally biased region" description="Acidic residues" evidence="6">
    <location>
        <begin position="154"/>
        <end position="164"/>
    </location>
</feature>
<dbReference type="InterPro" id="IPR022435">
    <property type="entry name" value="Surface-anchored_actinobac"/>
</dbReference>
<feature type="region of interest" description="Disordered" evidence="6">
    <location>
        <begin position="150"/>
        <end position="183"/>
    </location>
</feature>
<comment type="subcellular location">
    <subcellularLocation>
        <location evidence="1">Cell envelope</location>
    </subcellularLocation>
</comment>
<keyword evidence="3" id="KW-0479">Metal-binding</keyword>
<dbReference type="HOGENOM" id="CLU_016838_6_1_11"/>
<feature type="chain" id="PRO_5004127183" evidence="7">
    <location>
        <begin position="26"/>
        <end position="579"/>
    </location>
</feature>
<sequence length="579" mass="60758">MYRSGRIAAALFAAASLLGGCSTPAAEALPARPLVVTTTPIIADITARIAGEDAEVVSIVPAGADPHTYEPRLSTLRNVTRANIAIENGLLLEDASIRSMLEGNLPATATHLVLGEEALAFGGYQIPLVEDRALDTVWLGLRVSEVAKAPGNANEDEAAGTAPGEEDKERDKAEAAGAATNTEHVEFRVSSVEGPGNVSAFTTGTFGQPSIWLDSSDGIGGPIGATNAGGASVSDAIALPTGAHTHMSWGFSKAGDYTLSLNAFQIDNQGTETPLGSTTLRFAVGVEPGEGALTSGHVDLNAQPDGTHTEETHTGGTRATPSAITLTGEEGGRSYEKDPASTIIAVPHSAQTLVPADPQWRFLGHAGEATWILAQAVIGKHVHGEIDPHMWLDVHNVQAEIEVITQVLIDQDPDSAQNYRKRAEEYKAELAELDQWMSSVLQTIPEGSRRLVTAHDAYGYLARGYGLEVTGFASANPSLEPSAGQLATLSATLRDLKVPAVFIESSTRSGAGELHTIAASLGIRVCSLNSDTLSAHTPSYIEAMVSNTKTLKACLDPQSLPAWDFEPDVGHSLNDLYTN</sequence>
<dbReference type="PANTHER" id="PTHR42953">
    <property type="entry name" value="HIGH-AFFINITY ZINC UPTAKE SYSTEM PROTEIN ZNUA-RELATED"/>
    <property type="match status" value="1"/>
</dbReference>
<feature type="region of interest" description="Disordered" evidence="6">
    <location>
        <begin position="300"/>
        <end position="336"/>
    </location>
</feature>
<dbReference type="EMBL" id="AQHZ01000025">
    <property type="protein sequence ID" value="ENO17484.1"/>
    <property type="molecule type" value="Genomic_DNA"/>
</dbReference>
<dbReference type="InterPro" id="IPR006127">
    <property type="entry name" value="ZnuA-like"/>
</dbReference>
<dbReference type="Pfam" id="PF01297">
    <property type="entry name" value="ZnuA"/>
    <property type="match status" value="2"/>
</dbReference>
<evidence type="ECO:0000256" key="5">
    <source>
        <dbReference type="RuleBase" id="RU003512"/>
    </source>
</evidence>
<dbReference type="NCBIfam" id="TIGR03772">
    <property type="entry name" value="anch_rpt_subst"/>
    <property type="match status" value="1"/>
</dbReference>
<keyword evidence="4 7" id="KW-0732">Signal</keyword>
<proteinExistence type="inferred from homology"/>
<dbReference type="PATRIC" id="fig|888050.3.peg.1718"/>
<dbReference type="GO" id="GO:0007155">
    <property type="term" value="P:cell adhesion"/>
    <property type="evidence" value="ECO:0007669"/>
    <property type="project" value="InterPro"/>
</dbReference>
<dbReference type="InterPro" id="IPR006128">
    <property type="entry name" value="Lipoprotein_PsaA-like"/>
</dbReference>
<protein>
    <submittedName>
        <fullName evidence="8">ABC superfamily ATP binding cassette transporter, binding protein</fullName>
    </submittedName>
</protein>
<evidence type="ECO:0000256" key="7">
    <source>
        <dbReference type="SAM" id="SignalP"/>
    </source>
</evidence>
<dbReference type="InterPro" id="IPR050492">
    <property type="entry name" value="Bact_metal-bind_prot9"/>
</dbReference>
<evidence type="ECO:0000256" key="1">
    <source>
        <dbReference type="ARBA" id="ARBA00004196"/>
    </source>
</evidence>
<gene>
    <name evidence="8" type="ORF">HMPREF9004_1789</name>
</gene>
<feature type="signal peptide" evidence="7">
    <location>
        <begin position="1"/>
        <end position="25"/>
    </location>
</feature>
<keyword evidence="2 5" id="KW-0813">Transport</keyword>
<comment type="similarity">
    <text evidence="5">Belongs to the bacterial solute-binding protein 9 family.</text>
</comment>
<evidence type="ECO:0000313" key="8">
    <source>
        <dbReference type="EMBL" id="ENO17484.1"/>
    </source>
</evidence>
<dbReference type="GO" id="GO:0030001">
    <property type="term" value="P:metal ion transport"/>
    <property type="evidence" value="ECO:0007669"/>
    <property type="project" value="InterPro"/>
</dbReference>
<organism evidence="8 9">
    <name type="scientific">Schaalia cardiffensis F0333</name>
    <dbReference type="NCBI Taxonomy" id="888050"/>
    <lineage>
        <taxon>Bacteria</taxon>
        <taxon>Bacillati</taxon>
        <taxon>Actinomycetota</taxon>
        <taxon>Actinomycetes</taxon>
        <taxon>Actinomycetales</taxon>
        <taxon>Actinomycetaceae</taxon>
        <taxon>Schaalia</taxon>
    </lineage>
</organism>
<dbReference type="PRINTS" id="PR00690">
    <property type="entry name" value="ADHESNFAMILY"/>
</dbReference>
<dbReference type="GO" id="GO:0030313">
    <property type="term" value="C:cell envelope"/>
    <property type="evidence" value="ECO:0007669"/>
    <property type="project" value="UniProtKB-SubCell"/>
</dbReference>
<dbReference type="RefSeq" id="WP_005964656.1">
    <property type="nucleotide sequence ID" value="NZ_CP040505.1"/>
</dbReference>
<comment type="caution">
    <text evidence="8">The sequence shown here is derived from an EMBL/GenBank/DDBJ whole genome shotgun (WGS) entry which is preliminary data.</text>
</comment>
<dbReference type="NCBIfam" id="TIGR03769">
    <property type="entry name" value="P_ac_wall_RPT"/>
    <property type="match status" value="1"/>
</dbReference>
<dbReference type="GO" id="GO:0046872">
    <property type="term" value="F:metal ion binding"/>
    <property type="evidence" value="ECO:0007669"/>
    <property type="project" value="UniProtKB-KW"/>
</dbReference>
<evidence type="ECO:0000313" key="9">
    <source>
        <dbReference type="Proteomes" id="UP000013015"/>
    </source>
</evidence>
<dbReference type="PANTHER" id="PTHR42953:SF1">
    <property type="entry name" value="METAL-BINDING PROTEIN HI_0362-RELATED"/>
    <property type="match status" value="1"/>
</dbReference>
<dbReference type="SUPFAM" id="SSF53807">
    <property type="entry name" value="Helical backbone' metal receptor"/>
    <property type="match status" value="2"/>
</dbReference>
<dbReference type="PROSITE" id="PS51257">
    <property type="entry name" value="PROKAR_LIPOPROTEIN"/>
    <property type="match status" value="1"/>
</dbReference>
<dbReference type="AlphaFoldDB" id="N6WB48"/>
<name>N6WB48_9ACTO</name>
<dbReference type="InterPro" id="IPR022434">
    <property type="entry name" value="ABC_LPXTG_lipo_actinobac"/>
</dbReference>
<dbReference type="PRINTS" id="PR00691">
    <property type="entry name" value="ADHESINB"/>
</dbReference>
<dbReference type="eggNOG" id="COG0803">
    <property type="taxonomic scope" value="Bacteria"/>
</dbReference>
<dbReference type="NCBIfam" id="NF038134">
    <property type="entry name" value="choice_anch_M"/>
    <property type="match status" value="1"/>
</dbReference>
<accession>N6WB48</accession>